<feature type="compositionally biased region" description="Polar residues" evidence="1">
    <location>
        <begin position="193"/>
        <end position="210"/>
    </location>
</feature>
<dbReference type="Pfam" id="PF03413">
    <property type="entry name" value="PepSY"/>
    <property type="match status" value="2"/>
</dbReference>
<dbReference type="EMBL" id="PXYT01000014">
    <property type="protein sequence ID" value="PSR29703.1"/>
    <property type="molecule type" value="Genomic_DNA"/>
</dbReference>
<reference evidence="4 5" key="1">
    <citation type="journal article" date="2014" name="BMC Genomics">
        <title>Comparison of environmental and isolate Sulfobacillus genomes reveals diverse carbon, sulfur, nitrogen, and hydrogen metabolisms.</title>
        <authorList>
            <person name="Justice N.B."/>
            <person name="Norman A."/>
            <person name="Brown C.T."/>
            <person name="Singh A."/>
            <person name="Thomas B.C."/>
            <person name="Banfield J.F."/>
        </authorList>
    </citation>
    <scope>NUCLEOTIDE SEQUENCE [LARGE SCALE GENOMIC DNA]</scope>
    <source>
        <strain evidence="4">AMDSBA1</strain>
    </source>
</reference>
<sequence length="319" mass="33756">MMKHSVIWGFVSTGLIAASVIAAGTAPITFSGATAASSVFASSNSPSQSQAEKTAIQHVGGGQISHISSDTYQGQAVYDIHVLYKGTLYDVKVSKSTGVVMQTKLSSEQPGVNGSSPSPSGSQPSSSSSSSVSSGQAGQLAVKAVGGGTVLHISSDHYQGTPVWDVHVQYQNQVWDVKISQITGSVAEKFLSPEQNPGLSPSRSSQPTQDKSPDKQDQHNQKTQDQQDQHNQPSTPASPSSSGGIVYGQKLTTPPASYQQYVNQALKQENGTLKWIKLIQKHQGDIQANIKIRRAQGGTVKVKDLFSASGQLLQQTMNH</sequence>
<organism evidence="4 5">
    <name type="scientific">Sulfobacillus benefaciens</name>
    <dbReference type="NCBI Taxonomy" id="453960"/>
    <lineage>
        <taxon>Bacteria</taxon>
        <taxon>Bacillati</taxon>
        <taxon>Bacillota</taxon>
        <taxon>Clostridia</taxon>
        <taxon>Eubacteriales</taxon>
        <taxon>Clostridiales Family XVII. Incertae Sedis</taxon>
        <taxon>Sulfobacillus</taxon>
    </lineage>
</organism>
<accession>A0A2T2X5B8</accession>
<evidence type="ECO:0000313" key="5">
    <source>
        <dbReference type="Proteomes" id="UP000242699"/>
    </source>
</evidence>
<name>A0A2T2X5B8_9FIRM</name>
<evidence type="ECO:0000256" key="2">
    <source>
        <dbReference type="SAM" id="SignalP"/>
    </source>
</evidence>
<feature type="region of interest" description="Disordered" evidence="1">
    <location>
        <begin position="104"/>
        <end position="140"/>
    </location>
</feature>
<feature type="compositionally biased region" description="Low complexity" evidence="1">
    <location>
        <begin position="229"/>
        <end position="242"/>
    </location>
</feature>
<feature type="compositionally biased region" description="Low complexity" evidence="1">
    <location>
        <begin position="109"/>
        <end position="136"/>
    </location>
</feature>
<dbReference type="Gene3D" id="3.10.450.40">
    <property type="match status" value="2"/>
</dbReference>
<comment type="caution">
    <text evidence="4">The sequence shown here is derived from an EMBL/GenBank/DDBJ whole genome shotgun (WGS) entry which is preliminary data.</text>
</comment>
<feature type="compositionally biased region" description="Basic and acidic residues" evidence="1">
    <location>
        <begin position="211"/>
        <end position="228"/>
    </location>
</feature>
<protein>
    <recommendedName>
        <fullName evidence="3">PepSY domain-containing protein</fullName>
    </recommendedName>
</protein>
<keyword evidence="2" id="KW-0732">Signal</keyword>
<evidence type="ECO:0000259" key="3">
    <source>
        <dbReference type="Pfam" id="PF03413"/>
    </source>
</evidence>
<dbReference type="InterPro" id="IPR025711">
    <property type="entry name" value="PepSY"/>
</dbReference>
<dbReference type="Proteomes" id="UP000242699">
    <property type="component" value="Unassembled WGS sequence"/>
</dbReference>
<gene>
    <name evidence="4" type="ORF">C7B43_07900</name>
</gene>
<proteinExistence type="predicted"/>
<evidence type="ECO:0000256" key="1">
    <source>
        <dbReference type="SAM" id="MobiDB-lite"/>
    </source>
</evidence>
<feature type="region of interest" description="Disordered" evidence="1">
    <location>
        <begin position="191"/>
        <end position="250"/>
    </location>
</feature>
<feature type="chain" id="PRO_5039669766" description="PepSY domain-containing protein" evidence="2">
    <location>
        <begin position="23"/>
        <end position="319"/>
    </location>
</feature>
<evidence type="ECO:0000313" key="4">
    <source>
        <dbReference type="EMBL" id="PSR29703.1"/>
    </source>
</evidence>
<dbReference type="AlphaFoldDB" id="A0A2T2X5B8"/>
<feature type="signal peptide" evidence="2">
    <location>
        <begin position="1"/>
        <end position="22"/>
    </location>
</feature>
<feature type="domain" description="PepSY" evidence="3">
    <location>
        <begin position="47"/>
        <end position="100"/>
    </location>
</feature>
<feature type="domain" description="PepSY" evidence="3">
    <location>
        <begin position="133"/>
        <end position="187"/>
    </location>
</feature>